<proteinExistence type="predicted"/>
<dbReference type="EC" id="2.3.1.-" evidence="2"/>
<dbReference type="Pfam" id="PF00583">
    <property type="entry name" value="Acetyltransf_1"/>
    <property type="match status" value="1"/>
</dbReference>
<dbReference type="SUPFAM" id="SSF55729">
    <property type="entry name" value="Acyl-CoA N-acyltransferases (Nat)"/>
    <property type="match status" value="1"/>
</dbReference>
<dbReference type="AlphaFoldDB" id="A0A9X2EC22"/>
<accession>A0A9X2EC22</accession>
<dbReference type="InterPro" id="IPR016181">
    <property type="entry name" value="Acyl_CoA_acyltransferase"/>
</dbReference>
<dbReference type="EMBL" id="JAMRXG010000015">
    <property type="protein sequence ID" value="MCM6777560.1"/>
    <property type="molecule type" value="Genomic_DNA"/>
</dbReference>
<dbReference type="InterPro" id="IPR000182">
    <property type="entry name" value="GNAT_dom"/>
</dbReference>
<dbReference type="CDD" id="cd04301">
    <property type="entry name" value="NAT_SF"/>
    <property type="match status" value="1"/>
</dbReference>
<evidence type="ECO:0000313" key="2">
    <source>
        <dbReference type="EMBL" id="MCM6777560.1"/>
    </source>
</evidence>
<dbReference type="Proteomes" id="UP001139157">
    <property type="component" value="Unassembled WGS sequence"/>
</dbReference>
<keyword evidence="3" id="KW-1185">Reference proteome</keyword>
<dbReference type="PROSITE" id="PS51186">
    <property type="entry name" value="GNAT"/>
    <property type="match status" value="1"/>
</dbReference>
<keyword evidence="2" id="KW-0808">Transferase</keyword>
<comment type="caution">
    <text evidence="2">The sequence shown here is derived from an EMBL/GenBank/DDBJ whole genome shotgun (WGS) entry which is preliminary data.</text>
</comment>
<protein>
    <submittedName>
        <fullName evidence="2">GNAT family N-acetyltransferase</fullName>
        <ecNumber evidence="2">2.3.1.-</ecNumber>
    </submittedName>
</protein>
<keyword evidence="2" id="KW-0012">Acyltransferase</keyword>
<reference evidence="2" key="1">
    <citation type="submission" date="2022-06" db="EMBL/GenBank/DDBJ databases">
        <title>Novel species in genus nocardia.</title>
        <authorList>
            <person name="Li F."/>
        </authorList>
    </citation>
    <scope>NUCLEOTIDE SEQUENCE</scope>
    <source>
        <strain evidence="2">CDC141</strain>
    </source>
</reference>
<dbReference type="GO" id="GO:0016747">
    <property type="term" value="F:acyltransferase activity, transferring groups other than amino-acyl groups"/>
    <property type="evidence" value="ECO:0007669"/>
    <property type="project" value="InterPro"/>
</dbReference>
<dbReference type="RefSeq" id="WP_251916819.1">
    <property type="nucleotide sequence ID" value="NZ_JAMRXG010000015.1"/>
</dbReference>
<dbReference type="Gene3D" id="3.40.630.30">
    <property type="match status" value="1"/>
</dbReference>
<organism evidence="2 3">
    <name type="scientific">Nocardia pulmonis</name>
    <dbReference type="NCBI Taxonomy" id="2951408"/>
    <lineage>
        <taxon>Bacteria</taxon>
        <taxon>Bacillati</taxon>
        <taxon>Actinomycetota</taxon>
        <taxon>Actinomycetes</taxon>
        <taxon>Mycobacteriales</taxon>
        <taxon>Nocardiaceae</taxon>
        <taxon>Nocardia</taxon>
    </lineage>
</organism>
<evidence type="ECO:0000259" key="1">
    <source>
        <dbReference type="PROSITE" id="PS51186"/>
    </source>
</evidence>
<name>A0A9X2EC22_9NOCA</name>
<evidence type="ECO:0000313" key="3">
    <source>
        <dbReference type="Proteomes" id="UP001139157"/>
    </source>
</evidence>
<feature type="domain" description="N-acetyltransferase" evidence="1">
    <location>
        <begin position="135"/>
        <end position="279"/>
    </location>
</feature>
<gene>
    <name evidence="2" type="ORF">NDR86_29135</name>
</gene>
<sequence>MNESLFCGTELAARIERAEAELITAATGAARVRRPDAAGFVLPIAGGAACYGEPGSPLNKVVGLGFDGIPSAAELNEIESAYAAAGSPVQVELAHLGDPGLATLLTERGYRLSWFENILGRTIESGYARKTPPGIEIRLGAEDDFDIWLDVVVDGFAHPDEQGVASPEEFPREVLADVMRDMTAAAGVRRYLASRDGAPAGAASMRMSNGIAQLTGAATAPAHRRRGVQTALQSARLADAAQNGCELATITTMPGSKSQQNAQRSGFQLLYTRTVLVKS</sequence>